<reference evidence="2 3" key="1">
    <citation type="journal article" date="2019" name="Appl. Microbiol. Biotechnol.">
        <title>Genome sequence of Isaria javanica and comparative genome analysis insights into family S53 peptidase evolution in fungal entomopathogens.</title>
        <authorList>
            <person name="Lin R."/>
            <person name="Zhang X."/>
            <person name="Xin B."/>
            <person name="Zou M."/>
            <person name="Gao Y."/>
            <person name="Qin F."/>
            <person name="Hu Q."/>
            <person name="Xie B."/>
            <person name="Cheng X."/>
        </authorList>
    </citation>
    <scope>NUCLEOTIDE SEQUENCE [LARGE SCALE GENOMIC DNA]</scope>
    <source>
        <strain evidence="2 3">IJ1G</strain>
    </source>
</reference>
<organism evidence="2 3">
    <name type="scientific">Cordyceps javanica</name>
    <dbReference type="NCBI Taxonomy" id="43265"/>
    <lineage>
        <taxon>Eukaryota</taxon>
        <taxon>Fungi</taxon>
        <taxon>Dikarya</taxon>
        <taxon>Ascomycota</taxon>
        <taxon>Pezizomycotina</taxon>
        <taxon>Sordariomycetes</taxon>
        <taxon>Hypocreomycetidae</taxon>
        <taxon>Hypocreales</taxon>
        <taxon>Cordycipitaceae</taxon>
        <taxon>Cordyceps</taxon>
    </lineage>
</organism>
<feature type="transmembrane region" description="Helical" evidence="1">
    <location>
        <begin position="192"/>
        <end position="210"/>
    </location>
</feature>
<dbReference type="AlphaFoldDB" id="A0A545VZG5"/>
<evidence type="ECO:0000313" key="3">
    <source>
        <dbReference type="Proteomes" id="UP000315783"/>
    </source>
</evidence>
<accession>A0A545VZG5</accession>
<keyword evidence="1" id="KW-0472">Membrane</keyword>
<sequence length="248" mass="26579">MGKLSSVIKAGQTAAKLANDANNVRTAANDLRQADKAQMGRDVGRAAFSGGANTGKEMGKSWLKTFEVIPRLVLRALQFVLALIAVGFYGHCLDADRKSGRSFAPEWLFAVVVCGCSALTAVVFLLAASAGAIPVIGGRLKMLKTHRAFAWDASLWIAWLVVFGMFAGIFLIRKSSEPYKGASVGPMKLAVWFDLVNAVLWLASAGYGCFKTFLGNKVDAASDKIGNKLFSKKKSSNAHEMKSHSESV</sequence>
<dbReference type="PANTHER" id="PTHR42083:SF1">
    <property type="entry name" value="MARVEL DOMAIN-CONTAINING PROTEIN"/>
    <property type="match status" value="1"/>
</dbReference>
<dbReference type="GO" id="GO:0016757">
    <property type="term" value="F:glycosyltransferase activity"/>
    <property type="evidence" value="ECO:0007669"/>
    <property type="project" value="UniProtKB-KW"/>
</dbReference>
<dbReference type="PANTHER" id="PTHR42083">
    <property type="entry name" value="MARVEL DOMAIN-CONTAINING PROTEIN"/>
    <property type="match status" value="1"/>
</dbReference>
<keyword evidence="2" id="KW-0808">Transferase</keyword>
<gene>
    <name evidence="2" type="ORF">IF1G_05522</name>
</gene>
<keyword evidence="1" id="KW-0812">Transmembrane</keyword>
<keyword evidence="3" id="KW-1185">Reference proteome</keyword>
<protein>
    <submittedName>
        <fullName evidence="2">Uracil phosphoribosyltransferase</fullName>
    </submittedName>
</protein>
<keyword evidence="1" id="KW-1133">Transmembrane helix</keyword>
<feature type="transmembrane region" description="Helical" evidence="1">
    <location>
        <begin position="148"/>
        <end position="172"/>
    </location>
</feature>
<keyword evidence="2" id="KW-0328">Glycosyltransferase</keyword>
<name>A0A545VZG5_9HYPO</name>
<feature type="transmembrane region" description="Helical" evidence="1">
    <location>
        <begin position="109"/>
        <end position="136"/>
    </location>
</feature>
<dbReference type="Proteomes" id="UP000315783">
    <property type="component" value="Unassembled WGS sequence"/>
</dbReference>
<evidence type="ECO:0000313" key="2">
    <source>
        <dbReference type="EMBL" id="TQV95693.1"/>
    </source>
</evidence>
<dbReference type="STRING" id="43265.A0A545VZG5"/>
<proteinExistence type="predicted"/>
<dbReference type="EMBL" id="SPUK01000007">
    <property type="protein sequence ID" value="TQV95693.1"/>
    <property type="molecule type" value="Genomic_DNA"/>
</dbReference>
<dbReference type="OrthoDB" id="5363290at2759"/>
<comment type="caution">
    <text evidence="2">The sequence shown here is derived from an EMBL/GenBank/DDBJ whole genome shotgun (WGS) entry which is preliminary data.</text>
</comment>
<evidence type="ECO:0000256" key="1">
    <source>
        <dbReference type="SAM" id="Phobius"/>
    </source>
</evidence>
<feature type="transmembrane region" description="Helical" evidence="1">
    <location>
        <begin position="72"/>
        <end position="89"/>
    </location>
</feature>